<evidence type="ECO:0000256" key="1">
    <source>
        <dbReference type="SAM" id="MobiDB-lite"/>
    </source>
</evidence>
<sequence>MMTRMMKKTVVICPKVTGSNSESTSGTATSALTPRPQQANSAVPMASTLMPAANNTERRPQCDACPVFNCCDPSCVVGVVGKGRSD</sequence>
<proteinExistence type="predicted"/>
<accession>A0A423UC47</accession>
<dbReference type="AlphaFoldDB" id="A0A423UC47"/>
<name>A0A423UC47_9BIFI</name>
<evidence type="ECO:0000313" key="2">
    <source>
        <dbReference type="EMBL" id="ROT86289.1"/>
    </source>
</evidence>
<dbReference type="EMBL" id="QRAJ01000013">
    <property type="protein sequence ID" value="ROT86289.1"/>
    <property type="molecule type" value="Genomic_DNA"/>
</dbReference>
<feature type="region of interest" description="Disordered" evidence="1">
    <location>
        <begin position="16"/>
        <end position="41"/>
    </location>
</feature>
<gene>
    <name evidence="2" type="ORF">BMONG18_1609</name>
</gene>
<feature type="compositionally biased region" description="Polar residues" evidence="1">
    <location>
        <begin position="17"/>
        <end position="41"/>
    </location>
</feature>
<reference evidence="2 3" key="1">
    <citation type="submission" date="2018-07" db="EMBL/GenBank/DDBJ databases">
        <title>The role of parmesan cheese in vectoring bovine microbiota.</title>
        <authorList>
            <person name="Lugli G.A."/>
            <person name="Milani C."/>
        </authorList>
    </citation>
    <scope>NUCLEOTIDE SEQUENCE [LARGE SCALE GENOMIC DNA]</scope>
    <source>
        <strain evidence="2 3">BMONG18</strain>
    </source>
</reference>
<protein>
    <submittedName>
        <fullName evidence="2">Uncharacterized protein</fullName>
    </submittedName>
</protein>
<evidence type="ECO:0000313" key="3">
    <source>
        <dbReference type="Proteomes" id="UP000285266"/>
    </source>
</evidence>
<organism evidence="2 3">
    <name type="scientific">Bifidobacterium mongoliense</name>
    <dbReference type="NCBI Taxonomy" id="518643"/>
    <lineage>
        <taxon>Bacteria</taxon>
        <taxon>Bacillati</taxon>
        <taxon>Actinomycetota</taxon>
        <taxon>Actinomycetes</taxon>
        <taxon>Bifidobacteriales</taxon>
        <taxon>Bifidobacteriaceae</taxon>
        <taxon>Bifidobacterium</taxon>
    </lineage>
</organism>
<comment type="caution">
    <text evidence="2">The sequence shown here is derived from an EMBL/GenBank/DDBJ whole genome shotgun (WGS) entry which is preliminary data.</text>
</comment>
<dbReference type="Proteomes" id="UP000285266">
    <property type="component" value="Unassembled WGS sequence"/>
</dbReference>